<dbReference type="AlphaFoldDB" id="A0A0S3R818"/>
<evidence type="ECO:0000313" key="2">
    <source>
        <dbReference type="EMBL" id="BAT76554.1"/>
    </source>
</evidence>
<name>A0A0S3R818_PHAAN</name>
<dbReference type="EMBL" id="AP015034">
    <property type="protein sequence ID" value="BAT76554.1"/>
    <property type="molecule type" value="Genomic_DNA"/>
</dbReference>
<gene>
    <name evidence="2" type="primary">Vigan.01G457500</name>
    <name evidence="2" type="ORF">VIGAN_01457500</name>
</gene>
<protein>
    <submittedName>
        <fullName evidence="2">Uncharacterized protein</fullName>
    </submittedName>
</protein>
<feature type="region of interest" description="Disordered" evidence="1">
    <location>
        <begin position="1"/>
        <end position="77"/>
    </location>
</feature>
<sequence length="77" mass="8280">MVDQRVSWHPLTNTRHPSSLTLSKITLPSPPPGLQYSCSRSTPTGNDSSHSTSHTCGAKTGSSASLTSKRLRKTEMV</sequence>
<proteinExistence type="predicted"/>
<accession>A0A0S3R818</accession>
<keyword evidence="3" id="KW-1185">Reference proteome</keyword>
<organism evidence="2 3">
    <name type="scientific">Vigna angularis var. angularis</name>
    <dbReference type="NCBI Taxonomy" id="157739"/>
    <lineage>
        <taxon>Eukaryota</taxon>
        <taxon>Viridiplantae</taxon>
        <taxon>Streptophyta</taxon>
        <taxon>Embryophyta</taxon>
        <taxon>Tracheophyta</taxon>
        <taxon>Spermatophyta</taxon>
        <taxon>Magnoliopsida</taxon>
        <taxon>eudicotyledons</taxon>
        <taxon>Gunneridae</taxon>
        <taxon>Pentapetalae</taxon>
        <taxon>rosids</taxon>
        <taxon>fabids</taxon>
        <taxon>Fabales</taxon>
        <taxon>Fabaceae</taxon>
        <taxon>Papilionoideae</taxon>
        <taxon>50 kb inversion clade</taxon>
        <taxon>NPAAA clade</taxon>
        <taxon>indigoferoid/millettioid clade</taxon>
        <taxon>Phaseoleae</taxon>
        <taxon>Vigna</taxon>
    </lineage>
</organism>
<evidence type="ECO:0000313" key="3">
    <source>
        <dbReference type="Proteomes" id="UP000291084"/>
    </source>
</evidence>
<feature type="compositionally biased region" description="Polar residues" evidence="1">
    <location>
        <begin position="36"/>
        <end position="68"/>
    </location>
</feature>
<reference evidence="2 3" key="1">
    <citation type="journal article" date="2015" name="Sci. Rep.">
        <title>The power of single molecule real-time sequencing technology in the de novo assembly of a eukaryotic genome.</title>
        <authorList>
            <person name="Sakai H."/>
            <person name="Naito K."/>
            <person name="Ogiso-Tanaka E."/>
            <person name="Takahashi Y."/>
            <person name="Iseki K."/>
            <person name="Muto C."/>
            <person name="Satou K."/>
            <person name="Teruya K."/>
            <person name="Shiroma A."/>
            <person name="Shimoji M."/>
            <person name="Hirano T."/>
            <person name="Itoh T."/>
            <person name="Kaga A."/>
            <person name="Tomooka N."/>
        </authorList>
    </citation>
    <scope>NUCLEOTIDE SEQUENCE [LARGE SCALE GENOMIC DNA]</scope>
    <source>
        <strain evidence="3">cv. Shumari</strain>
    </source>
</reference>
<dbReference type="Proteomes" id="UP000291084">
    <property type="component" value="Chromosome 1"/>
</dbReference>
<feature type="compositionally biased region" description="Polar residues" evidence="1">
    <location>
        <begin position="10"/>
        <end position="26"/>
    </location>
</feature>
<evidence type="ECO:0000256" key="1">
    <source>
        <dbReference type="SAM" id="MobiDB-lite"/>
    </source>
</evidence>